<evidence type="ECO:0000259" key="2">
    <source>
        <dbReference type="Pfam" id="PF03756"/>
    </source>
</evidence>
<comment type="caution">
    <text evidence="3">The sequence shown here is derived from an EMBL/GenBank/DDBJ whole genome shotgun (WGS) entry which is preliminary data.</text>
</comment>
<dbReference type="EMBL" id="CAKXYP010000002">
    <property type="protein sequence ID" value="CAH9413683.1"/>
    <property type="molecule type" value="Genomic_DNA"/>
</dbReference>
<dbReference type="NCBIfam" id="NF041195">
    <property type="entry name" value="ScbA_BarX_GamBu"/>
    <property type="match status" value="1"/>
</dbReference>
<evidence type="ECO:0000313" key="3">
    <source>
        <dbReference type="EMBL" id="CAH9413683.1"/>
    </source>
</evidence>
<dbReference type="Proteomes" id="UP001154015">
    <property type="component" value="Unassembled WGS sequence"/>
</dbReference>
<protein>
    <submittedName>
        <fullName evidence="3">A-factor biosynthesis protein AfsA</fullName>
    </submittedName>
</protein>
<gene>
    <name evidence="3" type="ORF">SGL43_00682</name>
</gene>
<dbReference type="Pfam" id="PF03756">
    <property type="entry name" value="AfsA"/>
    <property type="match status" value="1"/>
</dbReference>
<dbReference type="RefSeq" id="WP_162648878.1">
    <property type="nucleotide sequence ID" value="NZ_BMTG01000001.1"/>
</dbReference>
<proteinExistence type="predicted"/>
<evidence type="ECO:0000256" key="1">
    <source>
        <dbReference type="SAM" id="MobiDB-lite"/>
    </source>
</evidence>
<feature type="compositionally biased region" description="Basic and acidic residues" evidence="1">
    <location>
        <begin position="1"/>
        <end position="10"/>
    </location>
</feature>
<dbReference type="InterPro" id="IPR047757">
    <property type="entry name" value="AfsA-like"/>
</dbReference>
<reference evidence="3" key="1">
    <citation type="submission" date="2022-03" db="EMBL/GenBank/DDBJ databases">
        <authorList>
            <person name="Leyn A S."/>
        </authorList>
    </citation>
    <scope>NUCLEOTIDE SEQUENCE</scope>
    <source>
        <strain evidence="3">Streptomyces globisporus 4-3</strain>
    </source>
</reference>
<evidence type="ECO:0000313" key="4">
    <source>
        <dbReference type="Proteomes" id="UP001154015"/>
    </source>
</evidence>
<dbReference type="InterPro" id="IPR005509">
    <property type="entry name" value="AfsA_hotdog_dom"/>
</dbReference>
<name>A0ABN8UU02_STRGL</name>
<feature type="domain" description="A-factor biosynthesis hotdog" evidence="2">
    <location>
        <begin position="37"/>
        <end position="169"/>
    </location>
</feature>
<keyword evidence="4" id="KW-1185">Reference proteome</keyword>
<accession>A0ABN8UU02</accession>
<sequence length="320" mass="35622">MHSSAFREHLSASAPGDDPPQGPPTGAEGWETVPRELVHRLRADDVLLTGWERVDDDRFRVSVRWPDRHDHFTPRRRQYPPQLVGETMRQATMLLAHTEYGVPLEDQFLIRDLDYRLRPDRLGVGEGPARIDAEIVCSAVRRRRGRLVAMHCRMTACRGQEVVAVAAGNVSITTAAVYRRLRHTRPPAELAAFAVPVAPERVGRTDPRHVVLAPTPQAERWQLRADPLNATLTGRARDHYSGLILMEAVYQAVLAGPGRRDFCPASFSIDFFRYADFAPPCWIEAHTVPAATPGSTTVVVTGRQEGLTVFEASVGDARAF</sequence>
<feature type="region of interest" description="Disordered" evidence="1">
    <location>
        <begin position="1"/>
        <end position="30"/>
    </location>
</feature>
<organism evidence="3 4">
    <name type="scientific">Streptomyces globisporus</name>
    <dbReference type="NCBI Taxonomy" id="1908"/>
    <lineage>
        <taxon>Bacteria</taxon>
        <taxon>Bacillati</taxon>
        <taxon>Actinomycetota</taxon>
        <taxon>Actinomycetes</taxon>
        <taxon>Kitasatosporales</taxon>
        <taxon>Streptomycetaceae</taxon>
        <taxon>Streptomyces</taxon>
    </lineage>
</organism>